<gene>
    <name evidence="2" type="ORF">B5E75_10550</name>
</gene>
<dbReference type="RefSeq" id="WP_087359034.1">
    <property type="nucleotide sequence ID" value="NZ_NFLJ01000032.1"/>
</dbReference>
<evidence type="ECO:0008006" key="4">
    <source>
        <dbReference type="Google" id="ProtNLM"/>
    </source>
</evidence>
<evidence type="ECO:0000313" key="3">
    <source>
        <dbReference type="Proteomes" id="UP000195305"/>
    </source>
</evidence>
<accession>A0A1Y4STU9</accession>
<dbReference type="SUPFAM" id="SSF51445">
    <property type="entry name" value="(Trans)glycosidases"/>
    <property type="match status" value="1"/>
</dbReference>
<dbReference type="GO" id="GO:0016998">
    <property type="term" value="P:cell wall macromolecule catabolic process"/>
    <property type="evidence" value="ECO:0007669"/>
    <property type="project" value="InterPro"/>
</dbReference>
<dbReference type="InterPro" id="IPR017853">
    <property type="entry name" value="GH"/>
</dbReference>
<dbReference type="Proteomes" id="UP000195305">
    <property type="component" value="Unassembled WGS sequence"/>
</dbReference>
<keyword evidence="3" id="KW-1185">Reference proteome</keyword>
<organism evidence="2 3">
    <name type="scientific">Massilimicrobiota timonensis</name>
    <dbReference type="NCBI Taxonomy" id="1776392"/>
    <lineage>
        <taxon>Bacteria</taxon>
        <taxon>Bacillati</taxon>
        <taxon>Bacillota</taxon>
        <taxon>Erysipelotrichia</taxon>
        <taxon>Erysipelotrichales</taxon>
        <taxon>Erysipelotrichaceae</taxon>
        <taxon>Massilimicrobiota</taxon>
    </lineage>
</organism>
<dbReference type="EMBL" id="NFLJ01000032">
    <property type="protein sequence ID" value="OUQ33339.1"/>
    <property type="molecule type" value="Genomic_DNA"/>
</dbReference>
<dbReference type="GO" id="GO:0003796">
    <property type="term" value="F:lysozyme activity"/>
    <property type="evidence" value="ECO:0007669"/>
    <property type="project" value="InterPro"/>
</dbReference>
<name>A0A1Y4STU9_9FIRM</name>
<dbReference type="InterPro" id="IPR002053">
    <property type="entry name" value="Glyco_hydro_25"/>
</dbReference>
<reference evidence="2 3" key="1">
    <citation type="journal article" date="2018" name="BMC Genomics">
        <title>Whole genome sequencing and function prediction of 133 gut anaerobes isolated from chicken caecum in pure cultures.</title>
        <authorList>
            <person name="Medvecky M."/>
            <person name="Cejkova D."/>
            <person name="Polansky O."/>
            <person name="Karasova D."/>
            <person name="Kubasova T."/>
            <person name="Cizek A."/>
            <person name="Rychlik I."/>
        </authorList>
    </citation>
    <scope>NUCLEOTIDE SEQUENCE [LARGE SCALE GENOMIC DNA]</scope>
    <source>
        <strain evidence="2 3">An13</strain>
    </source>
</reference>
<evidence type="ECO:0000313" key="2">
    <source>
        <dbReference type="EMBL" id="OUQ33339.1"/>
    </source>
</evidence>
<evidence type="ECO:0000256" key="1">
    <source>
        <dbReference type="ARBA" id="ARBA00010646"/>
    </source>
</evidence>
<sequence>MSNYIIDISYHNGTVDLSKAKKYIAGVVARCSYGWSSSNIDKQWDNNAKQANELNIPLFAYHFCYARNEEEAKKEANLALKACQKYQVNVIYYDLEFSDYQGNLSNDMYYKIAKVFCDAIENAGYSVGIYANQNWFKTKLTNDGFSAWTLWLANYGNNNGYNTWNNELQYNPFNHVLLHQFTSNAKNGVLKNIEGISSSNLDCSYDHGLINTFVKDNQISENKSFHVGDKVKVKADSKWYDGQSIASFVFNNEYEIIQINGDRVVIGVNGKVTGAISSSNLY</sequence>
<protein>
    <recommendedName>
        <fullName evidence="4">Glycoside hydrolase family 25</fullName>
    </recommendedName>
</protein>
<comment type="caution">
    <text evidence="2">The sequence shown here is derived from an EMBL/GenBank/DDBJ whole genome shotgun (WGS) entry which is preliminary data.</text>
</comment>
<dbReference type="OrthoDB" id="9802228at2"/>
<proteinExistence type="inferred from homology"/>
<dbReference type="AlphaFoldDB" id="A0A1Y4STU9"/>
<dbReference type="GO" id="GO:0016052">
    <property type="term" value="P:carbohydrate catabolic process"/>
    <property type="evidence" value="ECO:0007669"/>
    <property type="project" value="TreeGrafter"/>
</dbReference>
<dbReference type="PROSITE" id="PS51904">
    <property type="entry name" value="GLYCOSYL_HYDROL_F25_2"/>
    <property type="match status" value="1"/>
</dbReference>
<dbReference type="GO" id="GO:0009253">
    <property type="term" value="P:peptidoglycan catabolic process"/>
    <property type="evidence" value="ECO:0007669"/>
    <property type="project" value="InterPro"/>
</dbReference>
<dbReference type="PANTHER" id="PTHR34135">
    <property type="entry name" value="LYSOZYME"/>
    <property type="match status" value="1"/>
</dbReference>
<dbReference type="PANTHER" id="PTHR34135:SF2">
    <property type="entry name" value="LYSOZYME"/>
    <property type="match status" value="1"/>
</dbReference>
<comment type="similarity">
    <text evidence="1">Belongs to the glycosyl hydrolase 25 family.</text>
</comment>
<dbReference type="Gene3D" id="3.20.20.80">
    <property type="entry name" value="Glycosidases"/>
    <property type="match status" value="1"/>
</dbReference>
<dbReference type="Pfam" id="PF01183">
    <property type="entry name" value="Glyco_hydro_25"/>
    <property type="match status" value="1"/>
</dbReference>